<dbReference type="PANTHER" id="PTHR43744:SF9">
    <property type="entry name" value="POLYGALACTURONAN_RHAMNOGALACTURONAN TRANSPORT SYSTEM PERMEASE PROTEIN YTCP"/>
    <property type="match status" value="1"/>
</dbReference>
<dbReference type="InterPro" id="IPR035906">
    <property type="entry name" value="MetI-like_sf"/>
</dbReference>
<name>A0A385TIA7_PAELA</name>
<accession>A0A385TIA7</accession>
<comment type="subcellular location">
    <subcellularLocation>
        <location evidence="1 7">Cell membrane</location>
        <topology evidence="1 7">Multi-pass membrane protein</topology>
    </subcellularLocation>
</comment>
<feature type="transmembrane region" description="Helical" evidence="7">
    <location>
        <begin position="257"/>
        <end position="276"/>
    </location>
</feature>
<dbReference type="AlphaFoldDB" id="A0A385TIA7"/>
<dbReference type="EMBL" id="CP032412">
    <property type="protein sequence ID" value="AYB44250.1"/>
    <property type="molecule type" value="Genomic_DNA"/>
</dbReference>
<keyword evidence="2 7" id="KW-0813">Transport</keyword>
<dbReference type="KEGG" id="plw:D5F53_13530"/>
<evidence type="ECO:0000256" key="1">
    <source>
        <dbReference type="ARBA" id="ARBA00004651"/>
    </source>
</evidence>
<dbReference type="Pfam" id="PF00528">
    <property type="entry name" value="BPD_transp_1"/>
    <property type="match status" value="1"/>
</dbReference>
<evidence type="ECO:0000256" key="2">
    <source>
        <dbReference type="ARBA" id="ARBA00022448"/>
    </source>
</evidence>
<evidence type="ECO:0000313" key="10">
    <source>
        <dbReference type="Proteomes" id="UP000266552"/>
    </source>
</evidence>
<feature type="transmembrane region" description="Helical" evidence="7">
    <location>
        <begin position="109"/>
        <end position="129"/>
    </location>
</feature>
<reference evidence="9 10" key="1">
    <citation type="submission" date="2018-09" db="EMBL/GenBank/DDBJ databases">
        <title>Genome Sequence of Paenibacillus lautus Strain E7593-69, Azo Dye-Degrading Bacteria, Isolated from Commercial Tattoo Inks.</title>
        <authorList>
            <person name="Nho S.W."/>
            <person name="Kim S.-J."/>
            <person name="Kweon O."/>
            <person name="Cerniglia C.E."/>
        </authorList>
    </citation>
    <scope>NUCLEOTIDE SEQUENCE [LARGE SCALE GENOMIC DNA]</scope>
    <source>
        <strain evidence="9 10">E7593-69</strain>
    </source>
</reference>
<feature type="transmembrane region" description="Helical" evidence="7">
    <location>
        <begin position="12"/>
        <end position="34"/>
    </location>
</feature>
<dbReference type="GO" id="GO:0005886">
    <property type="term" value="C:plasma membrane"/>
    <property type="evidence" value="ECO:0007669"/>
    <property type="project" value="UniProtKB-SubCell"/>
</dbReference>
<comment type="similarity">
    <text evidence="7">Belongs to the binding-protein-dependent transport system permease family.</text>
</comment>
<feature type="domain" description="ABC transmembrane type-1" evidence="8">
    <location>
        <begin position="74"/>
        <end position="280"/>
    </location>
</feature>
<dbReference type="RefSeq" id="WP_119848151.1">
    <property type="nucleotide sequence ID" value="NZ_CP032412.1"/>
</dbReference>
<feature type="transmembrane region" description="Helical" evidence="7">
    <location>
        <begin position="78"/>
        <end position="97"/>
    </location>
</feature>
<dbReference type="PANTHER" id="PTHR43744">
    <property type="entry name" value="ABC TRANSPORTER PERMEASE PROTEIN MG189-RELATED-RELATED"/>
    <property type="match status" value="1"/>
</dbReference>
<gene>
    <name evidence="9" type="ORF">D5F53_13530</name>
</gene>
<evidence type="ECO:0000256" key="6">
    <source>
        <dbReference type="ARBA" id="ARBA00023136"/>
    </source>
</evidence>
<feature type="transmembrane region" description="Helical" evidence="7">
    <location>
        <begin position="141"/>
        <end position="161"/>
    </location>
</feature>
<evidence type="ECO:0000256" key="4">
    <source>
        <dbReference type="ARBA" id="ARBA00022692"/>
    </source>
</evidence>
<keyword evidence="3" id="KW-1003">Cell membrane</keyword>
<dbReference type="InterPro" id="IPR000515">
    <property type="entry name" value="MetI-like"/>
</dbReference>
<dbReference type="Gene3D" id="1.10.3720.10">
    <property type="entry name" value="MetI-like"/>
    <property type="match status" value="1"/>
</dbReference>
<protein>
    <submittedName>
        <fullName evidence="9">Carbohydrate ABC transporter permease</fullName>
    </submittedName>
</protein>
<evidence type="ECO:0000256" key="5">
    <source>
        <dbReference type="ARBA" id="ARBA00022989"/>
    </source>
</evidence>
<keyword evidence="6 7" id="KW-0472">Membrane</keyword>
<dbReference type="PROSITE" id="PS50928">
    <property type="entry name" value="ABC_TM1"/>
    <property type="match status" value="1"/>
</dbReference>
<organism evidence="9 10">
    <name type="scientific">Paenibacillus lautus</name>
    <name type="common">Bacillus lautus</name>
    <dbReference type="NCBI Taxonomy" id="1401"/>
    <lineage>
        <taxon>Bacteria</taxon>
        <taxon>Bacillati</taxon>
        <taxon>Bacillota</taxon>
        <taxon>Bacilli</taxon>
        <taxon>Bacillales</taxon>
        <taxon>Paenibacillaceae</taxon>
        <taxon>Paenibacillus</taxon>
    </lineage>
</organism>
<keyword evidence="10" id="KW-1185">Reference proteome</keyword>
<dbReference type="GO" id="GO:0055085">
    <property type="term" value="P:transmembrane transport"/>
    <property type="evidence" value="ECO:0007669"/>
    <property type="project" value="InterPro"/>
</dbReference>
<feature type="transmembrane region" description="Helical" evidence="7">
    <location>
        <begin position="181"/>
        <end position="205"/>
    </location>
</feature>
<sequence>MHTRSRADRLFDWFNYGFLALLLIVILYPLYFIVIASVSDPISVGGGKVWLFPVDFTLEGYQKILENQAIWVGYKNTILYMAVGTAVNVAITVTGAYPLSRKDMYGRNLFMFLITFTMFFSGGLIPTYLLVKSLGLMNSMWALILPGAVSVWNLIITRTFFQHNIPEELREAADMDGCSDFRFFLQVALPLSKAILAVLVLFYGVGHWNSFFSALIYLRDEAQYPLQLVLRNILIQNEVQELMNLELGAGSNLSESIKYGVIIVASIPVLILYPMVQKYFVKGVMIGSLKG</sequence>
<evidence type="ECO:0000256" key="3">
    <source>
        <dbReference type="ARBA" id="ARBA00022475"/>
    </source>
</evidence>
<dbReference type="Proteomes" id="UP000266552">
    <property type="component" value="Chromosome"/>
</dbReference>
<proteinExistence type="inferred from homology"/>
<dbReference type="SUPFAM" id="SSF161098">
    <property type="entry name" value="MetI-like"/>
    <property type="match status" value="1"/>
</dbReference>
<evidence type="ECO:0000313" key="9">
    <source>
        <dbReference type="EMBL" id="AYB44250.1"/>
    </source>
</evidence>
<evidence type="ECO:0000259" key="8">
    <source>
        <dbReference type="PROSITE" id="PS50928"/>
    </source>
</evidence>
<keyword evidence="4 7" id="KW-0812">Transmembrane</keyword>
<dbReference type="CDD" id="cd06261">
    <property type="entry name" value="TM_PBP2"/>
    <property type="match status" value="1"/>
</dbReference>
<evidence type="ECO:0000256" key="7">
    <source>
        <dbReference type="RuleBase" id="RU363032"/>
    </source>
</evidence>
<keyword evidence="5 7" id="KW-1133">Transmembrane helix</keyword>